<dbReference type="Proteomes" id="UP000732380">
    <property type="component" value="Unassembled WGS sequence"/>
</dbReference>
<organism evidence="2 3">
    <name type="scientific">Claviceps humidiphila</name>
    <dbReference type="NCBI Taxonomy" id="1294629"/>
    <lineage>
        <taxon>Eukaryota</taxon>
        <taxon>Fungi</taxon>
        <taxon>Dikarya</taxon>
        <taxon>Ascomycota</taxon>
        <taxon>Pezizomycotina</taxon>
        <taxon>Sordariomycetes</taxon>
        <taxon>Hypocreomycetidae</taxon>
        <taxon>Hypocreales</taxon>
        <taxon>Clavicipitaceae</taxon>
        <taxon>Claviceps</taxon>
    </lineage>
</organism>
<keyword evidence="3" id="KW-1185">Reference proteome</keyword>
<protein>
    <submittedName>
        <fullName evidence="2">Uncharacterized protein</fullName>
    </submittedName>
</protein>
<evidence type="ECO:0000313" key="3">
    <source>
        <dbReference type="Proteomes" id="UP000732380"/>
    </source>
</evidence>
<accession>A0A9P7TR52</accession>
<feature type="compositionally biased region" description="Polar residues" evidence="1">
    <location>
        <begin position="102"/>
        <end position="116"/>
    </location>
</feature>
<feature type="region of interest" description="Disordered" evidence="1">
    <location>
        <begin position="1"/>
        <end position="69"/>
    </location>
</feature>
<dbReference type="EMBL" id="SRQM01000161">
    <property type="protein sequence ID" value="KAG6116886.1"/>
    <property type="molecule type" value="Genomic_DNA"/>
</dbReference>
<dbReference type="AlphaFoldDB" id="A0A9P7TR52"/>
<feature type="compositionally biased region" description="Basic and acidic residues" evidence="1">
    <location>
        <begin position="38"/>
        <end position="47"/>
    </location>
</feature>
<proteinExistence type="predicted"/>
<sequence length="218" mass="24063">MGRKRQLADAFEAEDLEEDLPDTLPAFDPRAMQEQIEADLREKDNRKAASRKQSLIPRFSGSTEPYRPNDLTTYGHYAKTPNQTVIPGSLLPTESGEDHSTFAAQQPDDNGEGSSIAESVTEPVIPDDFNMSECLYDLFTELYLSPENTETEIPLSAAEMAIALALENANILQSQEKYKLIMDAFKQCSIEEIRSLPDYDTLMSGAFAAGLAPTQSSS</sequence>
<evidence type="ECO:0000256" key="1">
    <source>
        <dbReference type="SAM" id="MobiDB-lite"/>
    </source>
</evidence>
<feature type="region of interest" description="Disordered" evidence="1">
    <location>
        <begin position="86"/>
        <end position="116"/>
    </location>
</feature>
<name>A0A9P7TR52_9HYPO</name>
<reference evidence="2 3" key="1">
    <citation type="journal article" date="2020" name="bioRxiv">
        <title>Whole genome comparisons of ergot fungi reveals the divergence and evolution of species within the genus Claviceps are the result of varying mechanisms driving genome evolution and host range expansion.</title>
        <authorList>
            <person name="Wyka S.A."/>
            <person name="Mondo S.J."/>
            <person name="Liu M."/>
            <person name="Dettman J."/>
            <person name="Nalam V."/>
            <person name="Broders K.D."/>
        </authorList>
    </citation>
    <scope>NUCLEOTIDE SEQUENCE [LARGE SCALE GENOMIC DNA]</scope>
    <source>
        <strain evidence="2 3">LM576</strain>
    </source>
</reference>
<evidence type="ECO:0000313" key="2">
    <source>
        <dbReference type="EMBL" id="KAG6116886.1"/>
    </source>
</evidence>
<comment type="caution">
    <text evidence="2">The sequence shown here is derived from an EMBL/GenBank/DDBJ whole genome shotgun (WGS) entry which is preliminary data.</text>
</comment>
<gene>
    <name evidence="2" type="ORF">E4U13_001564</name>
</gene>
<feature type="compositionally biased region" description="Acidic residues" evidence="1">
    <location>
        <begin position="11"/>
        <end position="21"/>
    </location>
</feature>